<organism evidence="3">
    <name type="scientific">marine metagenome</name>
    <dbReference type="NCBI Taxonomy" id="408172"/>
    <lineage>
        <taxon>unclassified sequences</taxon>
        <taxon>metagenomes</taxon>
        <taxon>ecological metagenomes</taxon>
    </lineage>
</organism>
<dbReference type="InterPro" id="IPR002201">
    <property type="entry name" value="Glyco_trans_9"/>
</dbReference>
<name>A0A382KK56_9ZZZZ</name>
<evidence type="ECO:0000256" key="1">
    <source>
        <dbReference type="ARBA" id="ARBA00022676"/>
    </source>
</evidence>
<keyword evidence="2" id="KW-0808">Transferase</keyword>
<dbReference type="GO" id="GO:0008713">
    <property type="term" value="F:ADP-heptose-lipopolysaccharide heptosyltransferase activity"/>
    <property type="evidence" value="ECO:0007669"/>
    <property type="project" value="TreeGrafter"/>
</dbReference>
<dbReference type="InterPro" id="IPR051199">
    <property type="entry name" value="LPS_LOS_Heptosyltrfase"/>
</dbReference>
<protein>
    <recommendedName>
        <fullName evidence="4">Lipopolysaccharide heptosyltransferase III</fullName>
    </recommendedName>
</protein>
<dbReference type="InterPro" id="IPR011916">
    <property type="entry name" value="LipoPS_heptosylTferase-III"/>
</dbReference>
<dbReference type="NCBIfam" id="TIGR02201">
    <property type="entry name" value="heptsyl_trn_III"/>
    <property type="match status" value="1"/>
</dbReference>
<reference evidence="3" key="1">
    <citation type="submission" date="2018-05" db="EMBL/GenBank/DDBJ databases">
        <authorList>
            <person name="Lanie J.A."/>
            <person name="Ng W.-L."/>
            <person name="Kazmierczak K.M."/>
            <person name="Andrzejewski T.M."/>
            <person name="Davidsen T.M."/>
            <person name="Wayne K.J."/>
            <person name="Tettelin H."/>
            <person name="Glass J.I."/>
            <person name="Rusch D."/>
            <person name="Podicherti R."/>
            <person name="Tsui H.-C.T."/>
            <person name="Winkler M.E."/>
        </authorList>
    </citation>
    <scope>NUCLEOTIDE SEQUENCE</scope>
</reference>
<dbReference type="GO" id="GO:0005829">
    <property type="term" value="C:cytosol"/>
    <property type="evidence" value="ECO:0007669"/>
    <property type="project" value="TreeGrafter"/>
</dbReference>
<dbReference type="SUPFAM" id="SSF53756">
    <property type="entry name" value="UDP-Glycosyltransferase/glycogen phosphorylase"/>
    <property type="match status" value="1"/>
</dbReference>
<accession>A0A382KK56</accession>
<dbReference type="PANTHER" id="PTHR30160">
    <property type="entry name" value="TETRAACYLDISACCHARIDE 4'-KINASE-RELATED"/>
    <property type="match status" value="1"/>
</dbReference>
<evidence type="ECO:0000313" key="3">
    <source>
        <dbReference type="EMBL" id="SVC25294.1"/>
    </source>
</evidence>
<dbReference type="CDD" id="cd03789">
    <property type="entry name" value="GT9_LPS_heptosyltransferase"/>
    <property type="match status" value="1"/>
</dbReference>
<dbReference type="Gene3D" id="3.40.50.2000">
    <property type="entry name" value="Glycogen Phosphorylase B"/>
    <property type="match status" value="2"/>
</dbReference>
<evidence type="ECO:0000256" key="2">
    <source>
        <dbReference type="ARBA" id="ARBA00022679"/>
    </source>
</evidence>
<dbReference type="Pfam" id="PF01075">
    <property type="entry name" value="Glyco_transf_9"/>
    <property type="match status" value="1"/>
</dbReference>
<evidence type="ECO:0008006" key="4">
    <source>
        <dbReference type="Google" id="ProtNLM"/>
    </source>
</evidence>
<keyword evidence="1" id="KW-0328">Glycosyltransferase</keyword>
<gene>
    <name evidence="3" type="ORF">METZ01_LOCUS278148</name>
</gene>
<dbReference type="PANTHER" id="PTHR30160:SF1">
    <property type="entry name" value="LIPOPOLYSACCHARIDE 1,2-N-ACETYLGLUCOSAMINETRANSFERASE-RELATED"/>
    <property type="match status" value="1"/>
</dbReference>
<proteinExistence type="predicted"/>
<dbReference type="GO" id="GO:0009244">
    <property type="term" value="P:lipopolysaccharide core region biosynthetic process"/>
    <property type="evidence" value="ECO:0007669"/>
    <property type="project" value="TreeGrafter"/>
</dbReference>
<dbReference type="AlphaFoldDB" id="A0A382KK56"/>
<sequence>MRVEINRFLITVLRFHGDVLLTSPLINEIKRINPESVIDLLVYKGTGVLFEGDERINNILEVEPSSSASLTKRLIHEIQLLRKLRKAKYDYGLFLTTQWRLALIGRFLTKIKTAGVDDLKRRKPFWIKSFSTIFPHVGNGHIIERNLSALKALGFQVNQETPKLSLKIPPEEVDSGKKIRSKNLIVGDYCLLHPVSRRSSKQWTKEGFAKIVDHYSNQGISVVITSGPEDIETNYINDIANLTKSNFVNLGGRTTLFELAALIRDAKFFIGLDSVASHLAAAVGTSGVTLFGPSNPNNWRPWSNDIAVICRDGTEDTCQKHGHLEGKYKNCLCYISAERVINKVAKIIR</sequence>
<dbReference type="EMBL" id="UINC01081443">
    <property type="protein sequence ID" value="SVC25294.1"/>
    <property type="molecule type" value="Genomic_DNA"/>
</dbReference>